<protein>
    <recommendedName>
        <fullName evidence="1">N-acetyltransferase domain-containing protein</fullName>
    </recommendedName>
</protein>
<comment type="caution">
    <text evidence="2">The sequence shown here is derived from an EMBL/GenBank/DDBJ whole genome shotgun (WGS) entry which is preliminary data.</text>
</comment>
<dbReference type="Proteomes" id="UP000232323">
    <property type="component" value="Unassembled WGS sequence"/>
</dbReference>
<gene>
    <name evidence="2" type="ORF">CEUSTIGMA_g6466.t1</name>
</gene>
<dbReference type="OrthoDB" id="10476140at2759"/>
<dbReference type="AlphaFoldDB" id="A0A250X7J7"/>
<keyword evidence="3" id="KW-1185">Reference proteome</keyword>
<sequence>MFEYKFVLPSTSTEVEIHLLADRPEFADIVGKLAWDEWSACAVKDFGIHSAQEWTADLLENKLHRDQVPLILVAHTKEGEFVGTVELEPDDMPKHRPQLTPWMATLLVKESYRRKGVAGHLIYCLHSIVHSMGCPKLYLYTESETSAAMYRRYGWVEVERLDYYGAEAILMDLDTSVAPTPNRTAVQ</sequence>
<dbReference type="Pfam" id="PF00583">
    <property type="entry name" value="Acetyltransf_1"/>
    <property type="match status" value="1"/>
</dbReference>
<dbReference type="GO" id="GO:0016747">
    <property type="term" value="F:acyltransferase activity, transferring groups other than amino-acyl groups"/>
    <property type="evidence" value="ECO:0007669"/>
    <property type="project" value="InterPro"/>
</dbReference>
<evidence type="ECO:0000313" key="3">
    <source>
        <dbReference type="Proteomes" id="UP000232323"/>
    </source>
</evidence>
<dbReference type="Gene3D" id="3.40.630.30">
    <property type="match status" value="1"/>
</dbReference>
<feature type="domain" description="N-acetyltransferase" evidence="1">
    <location>
        <begin position="15"/>
        <end position="176"/>
    </location>
</feature>
<dbReference type="InterPro" id="IPR016181">
    <property type="entry name" value="Acyl_CoA_acyltransferase"/>
</dbReference>
<evidence type="ECO:0000313" key="2">
    <source>
        <dbReference type="EMBL" id="GAX79026.1"/>
    </source>
</evidence>
<dbReference type="CDD" id="cd04301">
    <property type="entry name" value="NAT_SF"/>
    <property type="match status" value="1"/>
</dbReference>
<evidence type="ECO:0000259" key="1">
    <source>
        <dbReference type="PROSITE" id="PS51186"/>
    </source>
</evidence>
<dbReference type="SUPFAM" id="SSF55729">
    <property type="entry name" value="Acyl-CoA N-acyltransferases (Nat)"/>
    <property type="match status" value="1"/>
</dbReference>
<accession>A0A250X7J7</accession>
<reference evidence="2 3" key="1">
    <citation type="submission" date="2017-08" db="EMBL/GenBank/DDBJ databases">
        <title>Acidophilic green algal genome provides insights into adaptation to an acidic environment.</title>
        <authorList>
            <person name="Hirooka S."/>
            <person name="Hirose Y."/>
            <person name="Kanesaki Y."/>
            <person name="Higuchi S."/>
            <person name="Fujiwara T."/>
            <person name="Onuma R."/>
            <person name="Era A."/>
            <person name="Ohbayashi R."/>
            <person name="Uzuka A."/>
            <person name="Nozaki H."/>
            <person name="Yoshikawa H."/>
            <person name="Miyagishima S.Y."/>
        </authorList>
    </citation>
    <scope>NUCLEOTIDE SEQUENCE [LARGE SCALE GENOMIC DNA]</scope>
    <source>
        <strain evidence="2 3">NIES-2499</strain>
    </source>
</reference>
<dbReference type="InterPro" id="IPR000182">
    <property type="entry name" value="GNAT_dom"/>
</dbReference>
<dbReference type="PROSITE" id="PS51186">
    <property type="entry name" value="GNAT"/>
    <property type="match status" value="1"/>
</dbReference>
<dbReference type="EMBL" id="BEGY01000038">
    <property type="protein sequence ID" value="GAX79026.1"/>
    <property type="molecule type" value="Genomic_DNA"/>
</dbReference>
<proteinExistence type="predicted"/>
<organism evidence="2 3">
    <name type="scientific">Chlamydomonas eustigma</name>
    <dbReference type="NCBI Taxonomy" id="1157962"/>
    <lineage>
        <taxon>Eukaryota</taxon>
        <taxon>Viridiplantae</taxon>
        <taxon>Chlorophyta</taxon>
        <taxon>core chlorophytes</taxon>
        <taxon>Chlorophyceae</taxon>
        <taxon>CS clade</taxon>
        <taxon>Chlamydomonadales</taxon>
        <taxon>Chlamydomonadaceae</taxon>
        <taxon>Chlamydomonas</taxon>
    </lineage>
</organism>
<name>A0A250X7J7_9CHLO</name>